<feature type="domain" description="Ferric reductase NAD binding" evidence="10">
    <location>
        <begin position="415"/>
        <end position="495"/>
    </location>
</feature>
<dbReference type="InterPro" id="IPR051410">
    <property type="entry name" value="Ferric/Cupric_Reductase"/>
</dbReference>
<evidence type="ECO:0000256" key="5">
    <source>
        <dbReference type="ARBA" id="ARBA00023002"/>
    </source>
</evidence>
<evidence type="ECO:0000259" key="9">
    <source>
        <dbReference type="Pfam" id="PF01794"/>
    </source>
</evidence>
<keyword evidence="12" id="KW-1185">Reference proteome</keyword>
<evidence type="ECO:0000256" key="1">
    <source>
        <dbReference type="ARBA" id="ARBA00004141"/>
    </source>
</evidence>
<reference evidence="11 12" key="1">
    <citation type="submission" date="2019-02" db="EMBL/GenBank/DDBJ databases">
        <title>Genome sequencing of the rare red list fungi Phlebia centrifuga.</title>
        <authorList>
            <person name="Buettner E."/>
            <person name="Kellner H."/>
        </authorList>
    </citation>
    <scope>NUCLEOTIDE SEQUENCE [LARGE SCALE GENOMIC DNA]</scope>
    <source>
        <strain evidence="11 12">DSM 108282</strain>
    </source>
</reference>
<dbReference type="GO" id="GO:0015677">
    <property type="term" value="P:copper ion import"/>
    <property type="evidence" value="ECO:0007669"/>
    <property type="project" value="TreeGrafter"/>
</dbReference>
<dbReference type="GO" id="GO:0006879">
    <property type="term" value="P:intracellular iron ion homeostasis"/>
    <property type="evidence" value="ECO:0007669"/>
    <property type="project" value="TreeGrafter"/>
</dbReference>
<dbReference type="EMBL" id="SGPJ01000277">
    <property type="protein sequence ID" value="THG95925.1"/>
    <property type="molecule type" value="Genomic_DNA"/>
</dbReference>
<dbReference type="SFLD" id="SFLDS00052">
    <property type="entry name" value="Ferric_Reductase_Domain"/>
    <property type="match status" value="1"/>
</dbReference>
<dbReference type="GO" id="GO:0000293">
    <property type="term" value="F:ferric-chelate reductase activity"/>
    <property type="evidence" value="ECO:0007669"/>
    <property type="project" value="TreeGrafter"/>
</dbReference>
<dbReference type="PANTHER" id="PTHR32361:SF9">
    <property type="entry name" value="FERRIC REDUCTASE TRANSMEMBRANE COMPONENT 3-RELATED"/>
    <property type="match status" value="1"/>
</dbReference>
<evidence type="ECO:0000313" key="12">
    <source>
        <dbReference type="Proteomes" id="UP000309038"/>
    </source>
</evidence>
<dbReference type="PANTHER" id="PTHR32361">
    <property type="entry name" value="FERRIC/CUPRIC REDUCTASE TRANSMEMBRANE COMPONENT"/>
    <property type="match status" value="1"/>
</dbReference>
<dbReference type="SUPFAM" id="SSF52343">
    <property type="entry name" value="Ferredoxin reductase-like, C-terminal NADP-linked domain"/>
    <property type="match status" value="1"/>
</dbReference>
<dbReference type="InterPro" id="IPR013130">
    <property type="entry name" value="Fe3_Rdtase_TM_dom"/>
</dbReference>
<keyword evidence="3 8" id="KW-0812">Transmembrane</keyword>
<evidence type="ECO:0000256" key="7">
    <source>
        <dbReference type="ARBA" id="ARBA00023136"/>
    </source>
</evidence>
<dbReference type="CDD" id="cd06186">
    <property type="entry name" value="NOX_Duox_like_FAD_NADP"/>
    <property type="match status" value="1"/>
</dbReference>
<evidence type="ECO:0000259" key="10">
    <source>
        <dbReference type="Pfam" id="PF08030"/>
    </source>
</evidence>
<evidence type="ECO:0000256" key="4">
    <source>
        <dbReference type="ARBA" id="ARBA00022989"/>
    </source>
</evidence>
<keyword evidence="4 8" id="KW-1133">Transmembrane helix</keyword>
<dbReference type="InterPro" id="IPR013121">
    <property type="entry name" value="Fe_red_NAD-bd_6"/>
</dbReference>
<sequence>MSDFGPPPVVPQQFQQYNSYVEDPKWQKKFSIIWASALGLAVVASLPRLFRAAKSGRAYRGLFGISEDLSGASYVPVSASPTTTPLVKRRRRIFALAESALSALRWTLPGLELDFGQMLVIIGYLVSVLVCLTMKSELITNPNRGGFLALAQLPVVFLFGTKNSIVSLLLGPGNGYEKLNYIHRWAGRGLFITATVHGSLWIRNHLQYDIPIIGQQKEGSGVAAYSVLCVLVLTSFRPVRRFFYEYFFIVHVLGYVSFFITICYHTIYASPWIFPPLAFYGLDILMRMLRYRIKDATLVPIDQNMTLIHVHDCDGGWSAGQHIRLRVFFNGRVFESHALTILTAPPSVSCLSSNQGGLTLAARVRGDWTQALNTYATDEQSRLGFTNDKTKAPGPLVQVMLDGAYGGSSVDLGDYESVLLIAGGSGATFTLGLLDDIVGRCIKLGRRGGEKTRRIEFAWCIRSFGCIEWFSPMLMEIANTVAGTSLDLHVSIYVTCLCHPEAVPPIPNSEVGTYRPSVGKILKELVTPPSAIADDDSKELNCKLAWAGLGGGVAVCASGPEALLRETQNAVSKMGLTRGLELETAGSLLYY</sequence>
<dbReference type="GO" id="GO:0006826">
    <property type="term" value="P:iron ion transport"/>
    <property type="evidence" value="ECO:0007669"/>
    <property type="project" value="TreeGrafter"/>
</dbReference>
<evidence type="ECO:0000256" key="6">
    <source>
        <dbReference type="ARBA" id="ARBA00023065"/>
    </source>
</evidence>
<dbReference type="Proteomes" id="UP000309038">
    <property type="component" value="Unassembled WGS sequence"/>
</dbReference>
<feature type="transmembrane region" description="Helical" evidence="8">
    <location>
        <begin position="32"/>
        <end position="50"/>
    </location>
</feature>
<dbReference type="AlphaFoldDB" id="A0A4S4KCZ1"/>
<dbReference type="GO" id="GO:0005886">
    <property type="term" value="C:plasma membrane"/>
    <property type="evidence" value="ECO:0007669"/>
    <property type="project" value="TreeGrafter"/>
</dbReference>
<comment type="caution">
    <text evidence="11">The sequence shown here is derived from an EMBL/GenBank/DDBJ whole genome shotgun (WGS) entry which is preliminary data.</text>
</comment>
<dbReference type="InterPro" id="IPR039261">
    <property type="entry name" value="FNR_nucleotide-bd"/>
</dbReference>
<protein>
    <recommendedName>
        <fullName evidence="13">FAD-binding FR-type domain-containing protein</fullName>
    </recommendedName>
</protein>
<gene>
    <name evidence="11" type="ORF">EW026_g5811</name>
</gene>
<keyword evidence="7 8" id="KW-0472">Membrane</keyword>
<organism evidence="11 12">
    <name type="scientific">Hermanssonia centrifuga</name>
    <dbReference type="NCBI Taxonomy" id="98765"/>
    <lineage>
        <taxon>Eukaryota</taxon>
        <taxon>Fungi</taxon>
        <taxon>Dikarya</taxon>
        <taxon>Basidiomycota</taxon>
        <taxon>Agaricomycotina</taxon>
        <taxon>Agaricomycetes</taxon>
        <taxon>Polyporales</taxon>
        <taxon>Meruliaceae</taxon>
        <taxon>Hermanssonia</taxon>
    </lineage>
</organism>
<feature type="transmembrane region" description="Helical" evidence="8">
    <location>
        <begin position="146"/>
        <end position="170"/>
    </location>
</feature>
<dbReference type="Gene3D" id="3.40.50.80">
    <property type="entry name" value="Nucleotide-binding domain of ferredoxin-NADP reductase (FNR) module"/>
    <property type="match status" value="1"/>
</dbReference>
<comment type="subcellular location">
    <subcellularLocation>
        <location evidence="1">Membrane</location>
        <topology evidence="1">Multi-pass membrane protein</topology>
    </subcellularLocation>
</comment>
<feature type="transmembrane region" description="Helical" evidence="8">
    <location>
        <begin position="115"/>
        <end position="134"/>
    </location>
</feature>
<evidence type="ECO:0000256" key="3">
    <source>
        <dbReference type="ARBA" id="ARBA00022692"/>
    </source>
</evidence>
<proteinExistence type="predicted"/>
<keyword evidence="6" id="KW-0406">Ion transport</keyword>
<evidence type="ECO:0000256" key="8">
    <source>
        <dbReference type="SAM" id="Phobius"/>
    </source>
</evidence>
<evidence type="ECO:0000256" key="2">
    <source>
        <dbReference type="ARBA" id="ARBA00022448"/>
    </source>
</evidence>
<dbReference type="Pfam" id="PF08030">
    <property type="entry name" value="NAD_binding_6"/>
    <property type="match status" value="1"/>
</dbReference>
<name>A0A4S4KCZ1_9APHY</name>
<feature type="transmembrane region" description="Helical" evidence="8">
    <location>
        <begin position="246"/>
        <end position="267"/>
    </location>
</feature>
<accession>A0A4S4KCZ1</accession>
<keyword evidence="5" id="KW-0560">Oxidoreductase</keyword>
<keyword evidence="2" id="KW-0813">Transport</keyword>
<feature type="domain" description="Ferric oxidoreductase" evidence="9">
    <location>
        <begin position="146"/>
        <end position="261"/>
    </location>
</feature>
<dbReference type="Pfam" id="PF01794">
    <property type="entry name" value="Ferric_reduct"/>
    <property type="match status" value="1"/>
</dbReference>
<evidence type="ECO:0000313" key="11">
    <source>
        <dbReference type="EMBL" id="THG95925.1"/>
    </source>
</evidence>
<dbReference type="SFLD" id="SFLDG01168">
    <property type="entry name" value="Ferric_reductase_subgroup_(FRE"/>
    <property type="match status" value="1"/>
</dbReference>
<evidence type="ECO:0008006" key="13">
    <source>
        <dbReference type="Google" id="ProtNLM"/>
    </source>
</evidence>